<protein>
    <submittedName>
        <fullName evidence="1">Uncharacterized protein</fullName>
    </submittedName>
</protein>
<reference evidence="2" key="1">
    <citation type="submission" date="2016-10" db="EMBL/GenBank/DDBJ databases">
        <authorList>
            <person name="Varghese N."/>
            <person name="Submissions S."/>
        </authorList>
    </citation>
    <scope>NUCLEOTIDE SEQUENCE [LARGE SCALE GENOMIC DNA]</scope>
    <source>
        <strain evidence="2">Jip14</strain>
    </source>
</reference>
<sequence>MLLRNDSSIPLNVEIVANAYDYGKLDPIPLAPEDEQQKYGFSYRFAGRVETGEHGISDPAMATEL</sequence>
<dbReference type="STRING" id="332977.SAMN05421740_110156"/>
<keyword evidence="2" id="KW-1185">Reference proteome</keyword>
<evidence type="ECO:0000313" key="2">
    <source>
        <dbReference type="Proteomes" id="UP000198916"/>
    </source>
</evidence>
<dbReference type="Proteomes" id="UP000198916">
    <property type="component" value="Unassembled WGS sequence"/>
</dbReference>
<evidence type="ECO:0000313" key="1">
    <source>
        <dbReference type="EMBL" id="SEL81204.1"/>
    </source>
</evidence>
<dbReference type="EMBL" id="FNZR01000010">
    <property type="protein sequence ID" value="SEL81204.1"/>
    <property type="molecule type" value="Genomic_DNA"/>
</dbReference>
<gene>
    <name evidence="1" type="ORF">SAMN05421740_110156</name>
</gene>
<organism evidence="1 2">
    <name type="scientific">Parapedobacter koreensis</name>
    <dbReference type="NCBI Taxonomy" id="332977"/>
    <lineage>
        <taxon>Bacteria</taxon>
        <taxon>Pseudomonadati</taxon>
        <taxon>Bacteroidota</taxon>
        <taxon>Sphingobacteriia</taxon>
        <taxon>Sphingobacteriales</taxon>
        <taxon>Sphingobacteriaceae</taxon>
        <taxon>Parapedobacter</taxon>
    </lineage>
</organism>
<name>A0A1H7T9Z4_9SPHI</name>
<dbReference type="AlphaFoldDB" id="A0A1H7T9Z4"/>
<accession>A0A1H7T9Z4</accession>
<proteinExistence type="predicted"/>
<dbReference type="RefSeq" id="WP_177181240.1">
    <property type="nucleotide sequence ID" value="NZ_FNZR01000010.1"/>
</dbReference>